<gene>
    <name evidence="1" type="ORF">FSP39_017485</name>
</gene>
<organism evidence="1 2">
    <name type="scientific">Pinctada imbricata</name>
    <name type="common">Atlantic pearl-oyster</name>
    <name type="synonym">Pinctada martensii</name>
    <dbReference type="NCBI Taxonomy" id="66713"/>
    <lineage>
        <taxon>Eukaryota</taxon>
        <taxon>Metazoa</taxon>
        <taxon>Spiralia</taxon>
        <taxon>Lophotrochozoa</taxon>
        <taxon>Mollusca</taxon>
        <taxon>Bivalvia</taxon>
        <taxon>Autobranchia</taxon>
        <taxon>Pteriomorphia</taxon>
        <taxon>Pterioida</taxon>
        <taxon>Pterioidea</taxon>
        <taxon>Pteriidae</taxon>
        <taxon>Pinctada</taxon>
    </lineage>
</organism>
<evidence type="ECO:0000313" key="2">
    <source>
        <dbReference type="Proteomes" id="UP001186944"/>
    </source>
</evidence>
<proteinExistence type="predicted"/>
<comment type="caution">
    <text evidence="1">The sequence shown here is derived from an EMBL/GenBank/DDBJ whole genome shotgun (WGS) entry which is preliminary data.</text>
</comment>
<dbReference type="Proteomes" id="UP001186944">
    <property type="component" value="Unassembled WGS sequence"/>
</dbReference>
<sequence>MVKAWRTGTKPDFSQCFHPRHTLSISASQIGQDALIQEGTNNVASEREAHVVHQGAEAHVVNHGAETDVVNHGAETHVVSADDEYSNVFTYYNEGFHEHHGEVTTPTGTNETENRDISTRYDISEEDSHIGATKPVPEDGQSFTVIENHMKYRFLKEGDDLSKLNDTFSVRKSIHTYHHKIRRSSTDGPFSSGHVRFPSAVTSNVMEKMSPYLGKVYVKDAFVGTCLAVGEPDHPSVITCFHVIENDTFSVRKSIHTYHHERRRSSTVGPFSSGHVRFPSAVTSDVMEKMRPYLGKVFVKDAFVGSCLAVGEPDHPSVITCFHVIENGLLLSPFPTLEDIKVKFEDTHRLKSETMKACVEKDYAIMELRTDEGLSLPPTWRKFGCLSSHDQPIFMIGFQKGILNIDDSAVILNSCPFTLIDKAQRRKGGYSDVLTKQCDSICAGKTLVQSSIYHGGSGGVGVTVDNDELQVVLMFQRGFPNQYYKEMDLGQKMRFESHYLIEQGMTFSEIYNDVSAVESLQEHKAEYMTADILFDGLSGRKMPSLNECHFENIRHLNV</sequence>
<accession>A0AA88XFT2</accession>
<reference evidence="1" key="1">
    <citation type="submission" date="2019-08" db="EMBL/GenBank/DDBJ databases">
        <title>The improved chromosome-level genome for the pearl oyster Pinctada fucata martensii using PacBio sequencing and Hi-C.</title>
        <authorList>
            <person name="Zheng Z."/>
        </authorList>
    </citation>
    <scope>NUCLEOTIDE SEQUENCE</scope>
    <source>
        <strain evidence="1">ZZ-2019</strain>
        <tissue evidence="1">Adductor muscle</tissue>
    </source>
</reference>
<dbReference type="EMBL" id="VSWD01000013">
    <property type="protein sequence ID" value="KAK3084688.1"/>
    <property type="molecule type" value="Genomic_DNA"/>
</dbReference>
<evidence type="ECO:0000313" key="1">
    <source>
        <dbReference type="EMBL" id="KAK3084688.1"/>
    </source>
</evidence>
<protein>
    <submittedName>
        <fullName evidence="1">Uncharacterized protein</fullName>
    </submittedName>
</protein>
<dbReference type="AlphaFoldDB" id="A0AA88XFT2"/>
<name>A0AA88XFT2_PINIB</name>
<dbReference type="SUPFAM" id="SSF50494">
    <property type="entry name" value="Trypsin-like serine proteases"/>
    <property type="match status" value="1"/>
</dbReference>
<dbReference type="InterPro" id="IPR009003">
    <property type="entry name" value="Peptidase_S1_PA"/>
</dbReference>
<keyword evidence="2" id="KW-1185">Reference proteome</keyword>